<evidence type="ECO:0000256" key="4">
    <source>
        <dbReference type="ARBA" id="ARBA00023012"/>
    </source>
</evidence>
<dbReference type="InterPro" id="IPR005467">
    <property type="entry name" value="His_kinase_dom"/>
</dbReference>
<dbReference type="RefSeq" id="WP_261591399.1">
    <property type="nucleotide sequence ID" value="NZ_CAMAPC010000003.1"/>
</dbReference>
<dbReference type="FunFam" id="3.30.565.10:FF:000010">
    <property type="entry name" value="Sensor histidine kinase RcsC"/>
    <property type="match status" value="1"/>
</dbReference>
<keyword evidence="3 5" id="KW-0597">Phosphoprotein</keyword>
<dbReference type="PANTHER" id="PTHR45339:SF1">
    <property type="entry name" value="HYBRID SIGNAL TRANSDUCTION HISTIDINE KINASE J"/>
    <property type="match status" value="1"/>
</dbReference>
<name>A0A9W4QT98_9GAMM</name>
<dbReference type="InterPro" id="IPR004358">
    <property type="entry name" value="Sig_transdc_His_kin-like_C"/>
</dbReference>
<dbReference type="PANTHER" id="PTHR45339">
    <property type="entry name" value="HYBRID SIGNAL TRANSDUCTION HISTIDINE KINASE J"/>
    <property type="match status" value="1"/>
</dbReference>
<dbReference type="EMBL" id="CAMAPD010000001">
    <property type="protein sequence ID" value="CAH9050456.1"/>
    <property type="molecule type" value="Genomic_DNA"/>
</dbReference>
<evidence type="ECO:0000259" key="6">
    <source>
        <dbReference type="PROSITE" id="PS50109"/>
    </source>
</evidence>
<dbReference type="Pfam" id="PF00512">
    <property type="entry name" value="HisKA"/>
    <property type="match status" value="1"/>
</dbReference>
<keyword evidence="4" id="KW-0902">Two-component regulatory system</keyword>
<dbReference type="InterPro" id="IPR036097">
    <property type="entry name" value="HisK_dim/P_sf"/>
</dbReference>
<comment type="caution">
    <text evidence="9">The sequence shown here is derived from an EMBL/GenBank/DDBJ whole genome shotgun (WGS) entry which is preliminary data.</text>
</comment>
<protein>
    <recommendedName>
        <fullName evidence="2">histidine kinase</fullName>
        <ecNumber evidence="2">2.7.13.3</ecNumber>
    </recommendedName>
</protein>
<dbReference type="SMART" id="SM00388">
    <property type="entry name" value="HisKA"/>
    <property type="match status" value="1"/>
</dbReference>
<dbReference type="EMBL" id="CAMAPC010000003">
    <property type="protein sequence ID" value="CAH9052226.1"/>
    <property type="molecule type" value="Genomic_DNA"/>
</dbReference>
<dbReference type="InterPro" id="IPR003594">
    <property type="entry name" value="HATPase_dom"/>
</dbReference>
<proteinExistence type="predicted"/>
<evidence type="ECO:0000313" key="8">
    <source>
        <dbReference type="EMBL" id="CAH9050456.1"/>
    </source>
</evidence>
<dbReference type="PROSITE" id="PS50110">
    <property type="entry name" value="RESPONSE_REGULATORY"/>
    <property type="match status" value="1"/>
</dbReference>
<evidence type="ECO:0000256" key="1">
    <source>
        <dbReference type="ARBA" id="ARBA00000085"/>
    </source>
</evidence>
<dbReference type="InterPro" id="IPR003661">
    <property type="entry name" value="HisK_dim/P_dom"/>
</dbReference>
<dbReference type="InterPro" id="IPR036890">
    <property type="entry name" value="HATPase_C_sf"/>
</dbReference>
<gene>
    <name evidence="9" type="primary">rcsC_10</name>
    <name evidence="8" type="synonym">rcsC_2</name>
    <name evidence="9" type="ORF">PSECIP111854_00924</name>
    <name evidence="8" type="ORF">PSECIP111951_00196</name>
</gene>
<dbReference type="CDD" id="cd16922">
    <property type="entry name" value="HATPase_EvgS-ArcB-TorS-like"/>
    <property type="match status" value="1"/>
</dbReference>
<dbReference type="CDD" id="cd17546">
    <property type="entry name" value="REC_hyHK_CKI1_RcsC-like"/>
    <property type="match status" value="1"/>
</dbReference>
<dbReference type="SUPFAM" id="SSF55874">
    <property type="entry name" value="ATPase domain of HSP90 chaperone/DNA topoisomerase II/histidine kinase"/>
    <property type="match status" value="1"/>
</dbReference>
<dbReference type="Pfam" id="PF08447">
    <property type="entry name" value="PAS_3"/>
    <property type="match status" value="1"/>
</dbReference>
<reference evidence="9 11" key="1">
    <citation type="submission" date="2022-07" db="EMBL/GenBank/DDBJ databases">
        <authorList>
            <person name="Criscuolo A."/>
        </authorList>
    </citation>
    <scope>NUCLEOTIDE SEQUENCE</scope>
    <source>
        <strain evidence="11">CIP 111951</strain>
        <strain evidence="9">CIP111854</strain>
        <strain evidence="8">CIP111951</strain>
    </source>
</reference>
<dbReference type="Proteomes" id="UP001152467">
    <property type="component" value="Unassembled WGS sequence"/>
</dbReference>
<evidence type="ECO:0000259" key="7">
    <source>
        <dbReference type="PROSITE" id="PS50110"/>
    </source>
</evidence>
<comment type="catalytic activity">
    <reaction evidence="1">
        <text>ATP + protein L-histidine = ADP + protein N-phospho-L-histidine.</text>
        <dbReference type="EC" id="2.7.13.3"/>
    </reaction>
</comment>
<keyword evidence="10" id="KW-1185">Reference proteome</keyword>
<dbReference type="Pfam" id="PF00072">
    <property type="entry name" value="Response_reg"/>
    <property type="match status" value="1"/>
</dbReference>
<feature type="domain" description="Response regulatory" evidence="7">
    <location>
        <begin position="766"/>
        <end position="883"/>
    </location>
</feature>
<evidence type="ECO:0000313" key="10">
    <source>
        <dbReference type="Proteomes" id="UP001152467"/>
    </source>
</evidence>
<dbReference type="Proteomes" id="UP001152485">
    <property type="component" value="Unassembled WGS sequence"/>
</dbReference>
<dbReference type="InterPro" id="IPR001789">
    <property type="entry name" value="Sig_transdc_resp-reg_receiver"/>
</dbReference>
<evidence type="ECO:0000313" key="9">
    <source>
        <dbReference type="EMBL" id="CAH9052226.1"/>
    </source>
</evidence>
<dbReference type="InterPro" id="IPR035965">
    <property type="entry name" value="PAS-like_dom_sf"/>
</dbReference>
<dbReference type="SUPFAM" id="SSF47384">
    <property type="entry name" value="Homodimeric domain of signal transducing histidine kinase"/>
    <property type="match status" value="1"/>
</dbReference>
<dbReference type="CDD" id="cd00130">
    <property type="entry name" value="PAS"/>
    <property type="match status" value="1"/>
</dbReference>
<dbReference type="SMART" id="SM00448">
    <property type="entry name" value="REC"/>
    <property type="match status" value="1"/>
</dbReference>
<dbReference type="SUPFAM" id="SSF55785">
    <property type="entry name" value="PYP-like sensor domain (PAS domain)"/>
    <property type="match status" value="1"/>
</dbReference>
<feature type="domain" description="Histidine kinase" evidence="6">
    <location>
        <begin position="385"/>
        <end position="611"/>
    </location>
</feature>
<dbReference type="Gene3D" id="3.30.450.20">
    <property type="entry name" value="PAS domain"/>
    <property type="match status" value="1"/>
</dbReference>
<dbReference type="InterPro" id="IPR000014">
    <property type="entry name" value="PAS"/>
</dbReference>
<dbReference type="Gene3D" id="1.10.287.130">
    <property type="match status" value="1"/>
</dbReference>
<dbReference type="AlphaFoldDB" id="A0A9W4QT98"/>
<dbReference type="SUPFAM" id="SSF52172">
    <property type="entry name" value="CheY-like"/>
    <property type="match status" value="1"/>
</dbReference>
<dbReference type="Gene3D" id="3.30.565.10">
    <property type="entry name" value="Histidine kinase-like ATPase, C-terminal domain"/>
    <property type="match status" value="1"/>
</dbReference>
<dbReference type="GO" id="GO:0000155">
    <property type="term" value="F:phosphorelay sensor kinase activity"/>
    <property type="evidence" value="ECO:0007669"/>
    <property type="project" value="InterPro"/>
</dbReference>
<dbReference type="CDD" id="cd00082">
    <property type="entry name" value="HisKA"/>
    <property type="match status" value="1"/>
</dbReference>
<dbReference type="InterPro" id="IPR013655">
    <property type="entry name" value="PAS_fold_3"/>
</dbReference>
<dbReference type="PROSITE" id="PS50109">
    <property type="entry name" value="HIS_KIN"/>
    <property type="match status" value="1"/>
</dbReference>
<organism evidence="9 10">
    <name type="scientific">Pseudoalteromonas holothuriae</name>
    <dbReference type="NCBI Taxonomy" id="2963714"/>
    <lineage>
        <taxon>Bacteria</taxon>
        <taxon>Pseudomonadati</taxon>
        <taxon>Pseudomonadota</taxon>
        <taxon>Gammaproteobacteria</taxon>
        <taxon>Alteromonadales</taxon>
        <taxon>Pseudoalteromonadaceae</taxon>
        <taxon>Pseudoalteromonas</taxon>
    </lineage>
</organism>
<dbReference type="Pfam" id="PF02518">
    <property type="entry name" value="HATPase_c"/>
    <property type="match status" value="1"/>
</dbReference>
<feature type="modified residue" description="4-aspartylphosphate" evidence="5">
    <location>
        <position position="815"/>
    </location>
</feature>
<dbReference type="InterPro" id="IPR011006">
    <property type="entry name" value="CheY-like_superfamily"/>
</dbReference>
<dbReference type="SMART" id="SM00387">
    <property type="entry name" value="HATPase_c"/>
    <property type="match status" value="1"/>
</dbReference>
<dbReference type="PRINTS" id="PR00344">
    <property type="entry name" value="BCTRLSENSOR"/>
</dbReference>
<sequence>MKLNVSNTPALMVSHSLHILDINEPALVLISQTYKDVINKSVENFFTCPQKISLKQLNAYVNQTILLEVDNKPFTALILPQQESTFSIILIDQQPQDKTPAEHKNQVIGRWMYNTIDRTFQLSKTCAALLALEQKTAISLDYIIENLAKSDTGQVVNAFKEAGINKQPFSLEVHTKHSLDVAPLQLICHGLQDESAPTLLKGIIKRNIYTQKLDCKLDEQHERRGRALEGGQIGTWSIIHYKNEMSVRWDSQTCKLLHLPATNNHGSICTWINHIHPQDAPSVKAAIEHAFIQNKDFEREYRCILQDGSCIYIYAKGVLSNDSRTNTSFLDGVIIDHTPIYEARMRLEESNLLLEAKVKSRTAELDQAVKHAEMASQSKSEFLSMMSHELRTPMNAIIGALDLLTDQDNSFEEQELLDTAAIAANNLVSILNDILDINKIEAGKLELDCFDFDVSKMLNNIIVIFGPIAEQKGVKLKVLESDNLPAELNGDENRIRQVMFNLVSNAIKFSGNDSSNMGLVSIALSCEKVNALVSKLIFVIKDDGIGIDKETLKKLFTPFTQADKSTTRQFGGTGLGLAICGRLIELMGGEIVVNSEVNIGSEFTVSIPIWNFKPRELQTLYSCITLFSNINDTPEIENLKNKLSFYCNEIIVIPINSLTSYDTSSENLNILIATSMADIHELDSCSFTPHDVLLLYKRDLFEQLTERFKKTFKLNLDTLTFFTLQKYCLQLKERSKLEFEPLQEDDFAINLDLTTEPNNDSPYQLPLLVVEDNEFNQKLMVKQLSRLGYNCELASDGLQGLKMWQNNDYALILTDCHMPGMDGFELTRQIRKFEEKSAEIPIIAVTGAAMKGDQEYCLSVGMSDFISKPVTLAKFKNTLEKWYGN</sequence>
<keyword evidence="9" id="KW-0418">Kinase</keyword>
<evidence type="ECO:0000256" key="3">
    <source>
        <dbReference type="ARBA" id="ARBA00022553"/>
    </source>
</evidence>
<dbReference type="Gene3D" id="3.40.50.2300">
    <property type="match status" value="1"/>
</dbReference>
<dbReference type="EC" id="2.7.13.3" evidence="2"/>
<evidence type="ECO:0000313" key="11">
    <source>
        <dbReference type="Proteomes" id="UP001152485"/>
    </source>
</evidence>
<evidence type="ECO:0000256" key="5">
    <source>
        <dbReference type="PROSITE-ProRule" id="PRU00169"/>
    </source>
</evidence>
<keyword evidence="9" id="KW-0808">Transferase</keyword>
<accession>A0A9W4QT98</accession>
<evidence type="ECO:0000256" key="2">
    <source>
        <dbReference type="ARBA" id="ARBA00012438"/>
    </source>
</evidence>